<dbReference type="InterPro" id="IPR006083">
    <property type="entry name" value="PRK/URK"/>
</dbReference>
<name>A0A6G6WKA8_9ACTN</name>
<dbReference type="Pfam" id="PF00485">
    <property type="entry name" value="PRK"/>
    <property type="match status" value="1"/>
</dbReference>
<dbReference type="EMBL" id="CP049257">
    <property type="protein sequence ID" value="QIG45674.1"/>
    <property type="molecule type" value="Genomic_DNA"/>
</dbReference>
<accession>A0A6G6WKA8</accession>
<sequence length="221" mass="23490">MQEPVLVSPDGHEVADLADALPSGRFVLGISGAPGAGKSTLARALATAYGAPVVPMDGFHRTTADLVARGRLDAKGAPDTFDAEAYAALLRRLHCGGDVLAPSFEHGQPDPRADTIPVPGSAGLVLTEGNYLLLDRPEWRPVRLELDAVWHVVTDDAVRLQRLVARHVAAGRAPSHAEAWVERVDQPNATLVEAAATRADVVLDLSAWSGRLERGGPRRRS</sequence>
<dbReference type="AlphaFoldDB" id="A0A6G6WKA8"/>
<protein>
    <submittedName>
        <fullName evidence="2">Nucleoside/nucleotide kinase family protein</fullName>
    </submittedName>
</protein>
<organism evidence="2 3">
    <name type="scientific">Nocardioides anomalus</name>
    <dbReference type="NCBI Taxonomy" id="2712223"/>
    <lineage>
        <taxon>Bacteria</taxon>
        <taxon>Bacillati</taxon>
        <taxon>Actinomycetota</taxon>
        <taxon>Actinomycetes</taxon>
        <taxon>Propionibacteriales</taxon>
        <taxon>Nocardioidaceae</taxon>
        <taxon>Nocardioides</taxon>
    </lineage>
</organism>
<dbReference type="Gene3D" id="3.40.50.300">
    <property type="entry name" value="P-loop containing nucleotide triphosphate hydrolases"/>
    <property type="match status" value="1"/>
</dbReference>
<gene>
    <name evidence="2" type="ORF">G5V58_00900</name>
</gene>
<dbReference type="SUPFAM" id="SSF52540">
    <property type="entry name" value="P-loop containing nucleoside triphosphate hydrolases"/>
    <property type="match status" value="1"/>
</dbReference>
<dbReference type="Proteomes" id="UP000502996">
    <property type="component" value="Chromosome"/>
</dbReference>
<evidence type="ECO:0000313" key="2">
    <source>
        <dbReference type="EMBL" id="QIG45674.1"/>
    </source>
</evidence>
<evidence type="ECO:0000259" key="1">
    <source>
        <dbReference type="Pfam" id="PF00485"/>
    </source>
</evidence>
<dbReference type="GO" id="GO:0005524">
    <property type="term" value="F:ATP binding"/>
    <property type="evidence" value="ECO:0007669"/>
    <property type="project" value="InterPro"/>
</dbReference>
<reference evidence="2 3" key="1">
    <citation type="submission" date="2020-02" db="EMBL/GenBank/DDBJ databases">
        <title>Full genome sequence of Nocardioides sp. R-3366.</title>
        <authorList>
            <person name="Im W.-T."/>
        </authorList>
    </citation>
    <scope>NUCLEOTIDE SEQUENCE [LARGE SCALE GENOMIC DNA]</scope>
    <source>
        <strain evidence="2 3">R-3366</strain>
    </source>
</reference>
<keyword evidence="2" id="KW-0808">Transferase</keyword>
<evidence type="ECO:0000313" key="3">
    <source>
        <dbReference type="Proteomes" id="UP000502996"/>
    </source>
</evidence>
<keyword evidence="3" id="KW-1185">Reference proteome</keyword>
<feature type="domain" description="Phosphoribulokinase/uridine kinase" evidence="1">
    <location>
        <begin position="27"/>
        <end position="203"/>
    </location>
</feature>
<dbReference type="GO" id="GO:0016301">
    <property type="term" value="F:kinase activity"/>
    <property type="evidence" value="ECO:0007669"/>
    <property type="project" value="UniProtKB-KW"/>
</dbReference>
<dbReference type="NCBIfam" id="NF006743">
    <property type="entry name" value="PRK09270.1-2"/>
    <property type="match status" value="1"/>
</dbReference>
<keyword evidence="2" id="KW-0418">Kinase</keyword>
<proteinExistence type="predicted"/>
<dbReference type="InterPro" id="IPR027417">
    <property type="entry name" value="P-loop_NTPase"/>
</dbReference>
<dbReference type="KEGG" id="nano:G5V58_00900"/>
<dbReference type="PANTHER" id="PTHR10285">
    <property type="entry name" value="URIDINE KINASE"/>
    <property type="match status" value="1"/>
</dbReference>